<feature type="domain" description="4Fe-4S ferredoxin-type" evidence="5">
    <location>
        <begin position="3"/>
        <end position="32"/>
    </location>
</feature>
<evidence type="ECO:0000256" key="4">
    <source>
        <dbReference type="ARBA" id="ARBA00023014"/>
    </source>
</evidence>
<dbReference type="GO" id="GO:0051539">
    <property type="term" value="F:4 iron, 4 sulfur cluster binding"/>
    <property type="evidence" value="ECO:0007669"/>
    <property type="project" value="UniProtKB-KW"/>
</dbReference>
<dbReference type="SUPFAM" id="SSF54862">
    <property type="entry name" value="4Fe-4S ferredoxins"/>
    <property type="match status" value="1"/>
</dbReference>
<dbReference type="PROSITE" id="PS00198">
    <property type="entry name" value="4FE4S_FER_1"/>
    <property type="match status" value="2"/>
</dbReference>
<dbReference type="Pfam" id="PF00037">
    <property type="entry name" value="Fer4"/>
    <property type="match status" value="2"/>
</dbReference>
<keyword evidence="1" id="KW-0004">4Fe-4S</keyword>
<evidence type="ECO:0000256" key="1">
    <source>
        <dbReference type="ARBA" id="ARBA00022485"/>
    </source>
</evidence>
<keyword evidence="3" id="KW-0408">Iron</keyword>
<dbReference type="PANTHER" id="PTHR43687:SF1">
    <property type="entry name" value="FERREDOXIN III"/>
    <property type="match status" value="1"/>
</dbReference>
<keyword evidence="4" id="KW-0411">Iron-sulfur</keyword>
<accession>A0A1K1Q0K2</accession>
<proteinExistence type="predicted"/>
<dbReference type="AlphaFoldDB" id="A0A1K1Q0K2"/>
<organism evidence="6 7">
    <name type="scientific">Ruminococcus flavefaciens</name>
    <dbReference type="NCBI Taxonomy" id="1265"/>
    <lineage>
        <taxon>Bacteria</taxon>
        <taxon>Bacillati</taxon>
        <taxon>Bacillota</taxon>
        <taxon>Clostridia</taxon>
        <taxon>Eubacteriales</taxon>
        <taxon>Oscillospiraceae</taxon>
        <taxon>Ruminococcus</taxon>
    </lineage>
</organism>
<dbReference type="PROSITE" id="PS51379">
    <property type="entry name" value="4FE4S_FER_2"/>
    <property type="match status" value="2"/>
</dbReference>
<dbReference type="EMBL" id="FPIP01000012">
    <property type="protein sequence ID" value="SFW53245.1"/>
    <property type="molecule type" value="Genomic_DNA"/>
</dbReference>
<gene>
    <name evidence="6" type="ORF">SAMN02910280_0270</name>
</gene>
<name>A0A1K1Q0K2_RUMFL</name>
<evidence type="ECO:0000256" key="2">
    <source>
        <dbReference type="ARBA" id="ARBA00022723"/>
    </source>
</evidence>
<evidence type="ECO:0000256" key="3">
    <source>
        <dbReference type="ARBA" id="ARBA00023004"/>
    </source>
</evidence>
<evidence type="ECO:0000313" key="6">
    <source>
        <dbReference type="EMBL" id="SFW53245.1"/>
    </source>
</evidence>
<dbReference type="InterPro" id="IPR050572">
    <property type="entry name" value="Fe-S_Ferredoxin"/>
</dbReference>
<dbReference type="PANTHER" id="PTHR43687">
    <property type="entry name" value="ADENYLYLSULFATE REDUCTASE, BETA SUBUNIT"/>
    <property type="match status" value="1"/>
</dbReference>
<dbReference type="InterPro" id="IPR017900">
    <property type="entry name" value="4Fe4S_Fe_S_CS"/>
</dbReference>
<protein>
    <submittedName>
        <fullName evidence="6">4Fe-4S binding domain-containing protein</fullName>
    </submittedName>
</protein>
<feature type="domain" description="4Fe-4S ferredoxin-type" evidence="5">
    <location>
        <begin position="33"/>
        <end position="62"/>
    </location>
</feature>
<keyword evidence="2" id="KW-0479">Metal-binding</keyword>
<reference evidence="6 7" key="1">
    <citation type="submission" date="2016-11" db="EMBL/GenBank/DDBJ databases">
        <authorList>
            <person name="Jaros S."/>
            <person name="Januszkiewicz K."/>
            <person name="Wedrychowicz H."/>
        </authorList>
    </citation>
    <scope>NUCLEOTIDE SEQUENCE [LARGE SCALE GENOMIC DNA]</scope>
    <source>
        <strain evidence="6 7">YL228</strain>
    </source>
</reference>
<evidence type="ECO:0000313" key="7">
    <source>
        <dbReference type="Proteomes" id="UP000183461"/>
    </source>
</evidence>
<dbReference type="Proteomes" id="UP000183461">
    <property type="component" value="Unassembled WGS sequence"/>
</dbReference>
<dbReference type="InterPro" id="IPR017896">
    <property type="entry name" value="4Fe4S_Fe-S-bd"/>
</dbReference>
<dbReference type="RefSeq" id="WP_072301318.1">
    <property type="nucleotide sequence ID" value="NZ_FPIP01000012.1"/>
</dbReference>
<sequence>MKRKAVIDKSQCVACGCCVKVCPKGAVSVPHGINAVIDETMCVGCGKCSKECPASIITLEEREHES</sequence>
<evidence type="ECO:0000259" key="5">
    <source>
        <dbReference type="PROSITE" id="PS51379"/>
    </source>
</evidence>
<dbReference type="Gene3D" id="3.30.70.20">
    <property type="match status" value="2"/>
</dbReference>
<dbReference type="GO" id="GO:0046872">
    <property type="term" value="F:metal ion binding"/>
    <property type="evidence" value="ECO:0007669"/>
    <property type="project" value="UniProtKB-KW"/>
</dbReference>